<dbReference type="Proteomes" id="UP001274896">
    <property type="component" value="Unassembled WGS sequence"/>
</dbReference>
<gene>
    <name evidence="2" type="ORF">QTP70_013275</name>
</gene>
<evidence type="ECO:0000313" key="3">
    <source>
        <dbReference type="Proteomes" id="UP001274896"/>
    </source>
</evidence>
<protein>
    <submittedName>
        <fullName evidence="2">Uncharacterized protein</fullName>
    </submittedName>
</protein>
<name>A0AAE0QSP9_9TELE</name>
<feature type="transmembrane region" description="Helical" evidence="1">
    <location>
        <begin position="163"/>
        <end position="184"/>
    </location>
</feature>
<organism evidence="2 3">
    <name type="scientific">Hemibagrus guttatus</name>
    <dbReference type="NCBI Taxonomy" id="175788"/>
    <lineage>
        <taxon>Eukaryota</taxon>
        <taxon>Metazoa</taxon>
        <taxon>Chordata</taxon>
        <taxon>Craniata</taxon>
        <taxon>Vertebrata</taxon>
        <taxon>Euteleostomi</taxon>
        <taxon>Actinopterygii</taxon>
        <taxon>Neopterygii</taxon>
        <taxon>Teleostei</taxon>
        <taxon>Ostariophysi</taxon>
        <taxon>Siluriformes</taxon>
        <taxon>Bagridae</taxon>
        <taxon>Hemibagrus</taxon>
    </lineage>
</organism>
<proteinExistence type="predicted"/>
<comment type="caution">
    <text evidence="2">The sequence shown here is derived from an EMBL/GenBank/DDBJ whole genome shotgun (WGS) entry which is preliminary data.</text>
</comment>
<evidence type="ECO:0000313" key="2">
    <source>
        <dbReference type="EMBL" id="KAK3531170.1"/>
    </source>
</evidence>
<dbReference type="AlphaFoldDB" id="A0AAE0QSP9"/>
<accession>A0AAE0QSP9</accession>
<keyword evidence="1" id="KW-0472">Membrane</keyword>
<keyword evidence="1" id="KW-0812">Transmembrane</keyword>
<sequence length="189" mass="21413">MGRCPPQEHERSEIRDEQKYKKKFGSGALAETLLRRLHSHLMRMWLVLFASGFSTCLGGSEGHEEEDVLKGRKSFRGHTVASQSPEAELMLEGEDDGISLLQDKDMDNLAEVESSKFSLDLTAALLRPAGQLTEFSSQPSVFRQVYVCFLYVFFVCGSECMCLMYMCFLYAVVYVCFLYVFFVCGMSDP</sequence>
<dbReference type="EMBL" id="JAUCMX010000011">
    <property type="protein sequence ID" value="KAK3531170.1"/>
    <property type="molecule type" value="Genomic_DNA"/>
</dbReference>
<reference evidence="2" key="1">
    <citation type="submission" date="2023-06" db="EMBL/GenBank/DDBJ databases">
        <title>Male Hemibagrus guttatus genome.</title>
        <authorList>
            <person name="Bian C."/>
        </authorList>
    </citation>
    <scope>NUCLEOTIDE SEQUENCE</scope>
    <source>
        <strain evidence="2">Male_cb2023</strain>
        <tissue evidence="2">Muscle</tissue>
    </source>
</reference>
<keyword evidence="1" id="KW-1133">Transmembrane helix</keyword>
<keyword evidence="3" id="KW-1185">Reference proteome</keyword>
<evidence type="ECO:0000256" key="1">
    <source>
        <dbReference type="SAM" id="Phobius"/>
    </source>
</evidence>